<dbReference type="InterPro" id="IPR037925">
    <property type="entry name" value="FlgE/F/G-like"/>
</dbReference>
<evidence type="ECO:0000259" key="6">
    <source>
        <dbReference type="Pfam" id="PF00460"/>
    </source>
</evidence>
<dbReference type="GO" id="GO:0071978">
    <property type="term" value="P:bacterial-type flagellum-dependent swarming motility"/>
    <property type="evidence" value="ECO:0007669"/>
    <property type="project" value="TreeGrafter"/>
</dbReference>
<dbReference type="PANTHER" id="PTHR30435:SF1">
    <property type="entry name" value="FLAGELLAR HOOK PROTEIN FLGE"/>
    <property type="match status" value="1"/>
</dbReference>
<accession>A0A4Z0FA11</accession>
<organism evidence="10 11">
    <name type="scientific">Candidatus Macondimonas diazotrophica</name>
    <dbReference type="NCBI Taxonomy" id="2305248"/>
    <lineage>
        <taxon>Bacteria</taxon>
        <taxon>Pseudomonadati</taxon>
        <taxon>Pseudomonadota</taxon>
        <taxon>Gammaproteobacteria</taxon>
        <taxon>Chromatiales</taxon>
        <taxon>Ectothiorhodospiraceae</taxon>
        <taxon>Candidatus Macondimonas</taxon>
    </lineage>
</organism>
<dbReference type="Proteomes" id="UP000297890">
    <property type="component" value="Unassembled WGS sequence"/>
</dbReference>
<dbReference type="NCBIfam" id="TIGR03506">
    <property type="entry name" value="FlgEFG_subfam"/>
    <property type="match status" value="1"/>
</dbReference>
<dbReference type="GO" id="GO:0005829">
    <property type="term" value="C:cytosol"/>
    <property type="evidence" value="ECO:0007669"/>
    <property type="project" value="TreeGrafter"/>
</dbReference>
<dbReference type="InterPro" id="IPR037058">
    <property type="entry name" value="Falgellar_hook_FlgE_sf"/>
</dbReference>
<dbReference type="RefSeq" id="WP_135281156.1">
    <property type="nucleotide sequence ID" value="NZ_SRIO01000004.1"/>
</dbReference>
<keyword evidence="10" id="KW-0966">Cell projection</keyword>
<dbReference type="Pfam" id="PF22692">
    <property type="entry name" value="LlgE_F_G_D1"/>
    <property type="match status" value="1"/>
</dbReference>
<dbReference type="NCBIfam" id="NF004238">
    <property type="entry name" value="PRK05682.1-1"/>
    <property type="match status" value="1"/>
</dbReference>
<dbReference type="Pfam" id="PF00460">
    <property type="entry name" value="Flg_bb_rod"/>
    <property type="match status" value="1"/>
</dbReference>
<evidence type="ECO:0000259" key="9">
    <source>
        <dbReference type="Pfam" id="PF22692"/>
    </source>
</evidence>
<reference evidence="10 11" key="1">
    <citation type="journal article" date="2019" name="ISME J.">
        <title>Candidatus Macondimonas diazotrophica, a novel gammaproteobacterial genus dominating crude-oil-contaminated coastal sediments.</title>
        <authorList>
            <person name="Karthikeyan S."/>
            <person name="Konstantinidis K."/>
        </authorList>
    </citation>
    <scope>NUCLEOTIDE SEQUENCE [LARGE SCALE GENOMIC DNA]</scope>
    <source>
        <strain evidence="10 11">KTK01</strain>
    </source>
</reference>
<keyword evidence="10" id="KW-0282">Flagellum</keyword>
<evidence type="ECO:0000256" key="3">
    <source>
        <dbReference type="ARBA" id="ARBA00019015"/>
    </source>
</evidence>
<dbReference type="Pfam" id="PF07559">
    <property type="entry name" value="FlgE_D2"/>
    <property type="match status" value="1"/>
</dbReference>
<evidence type="ECO:0000313" key="10">
    <source>
        <dbReference type="EMBL" id="TFZ83276.1"/>
    </source>
</evidence>
<feature type="domain" description="Flagellar basal body rod protein N-terminal" evidence="6">
    <location>
        <begin position="3"/>
        <end position="33"/>
    </location>
</feature>
<dbReference type="SUPFAM" id="SSF117143">
    <property type="entry name" value="Flagellar hook protein flgE"/>
    <property type="match status" value="1"/>
</dbReference>
<dbReference type="PROSITE" id="PS00588">
    <property type="entry name" value="FLAGELLA_BB_ROD"/>
    <property type="match status" value="1"/>
</dbReference>
<evidence type="ECO:0000259" key="7">
    <source>
        <dbReference type="Pfam" id="PF06429"/>
    </source>
</evidence>
<dbReference type="InterPro" id="IPR001444">
    <property type="entry name" value="Flag_bb_rod_N"/>
</dbReference>
<feature type="domain" description="Flagellar hook protein FlgE/F/G-like D1" evidence="9">
    <location>
        <begin position="83"/>
        <end position="125"/>
    </location>
</feature>
<dbReference type="InterPro" id="IPR020013">
    <property type="entry name" value="Flagellar_FlgE/F/G"/>
</dbReference>
<dbReference type="AlphaFoldDB" id="A0A4Z0FA11"/>
<evidence type="ECO:0000256" key="2">
    <source>
        <dbReference type="ARBA" id="ARBA00009677"/>
    </source>
</evidence>
<name>A0A4Z0FA11_9GAMM</name>
<dbReference type="EMBL" id="SRIO01000004">
    <property type="protein sequence ID" value="TFZ83276.1"/>
    <property type="molecule type" value="Genomic_DNA"/>
</dbReference>
<keyword evidence="11" id="KW-1185">Reference proteome</keyword>
<feature type="domain" description="Flagellar hook protein FlgE D2" evidence="8">
    <location>
        <begin position="167"/>
        <end position="289"/>
    </location>
</feature>
<dbReference type="InterPro" id="IPR011491">
    <property type="entry name" value="FlgE_D2"/>
</dbReference>
<dbReference type="OrthoDB" id="8578401at2"/>
<evidence type="ECO:0000256" key="4">
    <source>
        <dbReference type="ARBA" id="ARBA00023143"/>
    </source>
</evidence>
<comment type="function">
    <text evidence="5">A flexible structure which links the flagellar filament to the drive apparatus in the basal body.</text>
</comment>
<dbReference type="Gene3D" id="2.60.98.20">
    <property type="entry name" value="Flagellar hook protein FlgE"/>
    <property type="match status" value="1"/>
</dbReference>
<dbReference type="InterPro" id="IPR053967">
    <property type="entry name" value="LlgE_F_G-like_D1"/>
</dbReference>
<comment type="caution">
    <text evidence="10">The sequence shown here is derived from an EMBL/GenBank/DDBJ whole genome shotgun (WGS) entry which is preliminary data.</text>
</comment>
<dbReference type="GO" id="GO:0009424">
    <property type="term" value="C:bacterial-type flagellum hook"/>
    <property type="evidence" value="ECO:0007669"/>
    <property type="project" value="TreeGrafter"/>
</dbReference>
<evidence type="ECO:0000256" key="1">
    <source>
        <dbReference type="ARBA" id="ARBA00004117"/>
    </source>
</evidence>
<dbReference type="PANTHER" id="PTHR30435">
    <property type="entry name" value="FLAGELLAR PROTEIN"/>
    <property type="match status" value="1"/>
</dbReference>
<feature type="domain" description="Flagellar basal-body/hook protein C-terminal" evidence="7">
    <location>
        <begin position="362"/>
        <end position="407"/>
    </location>
</feature>
<dbReference type="InterPro" id="IPR019776">
    <property type="entry name" value="Flagellar_basal_body_rod_CS"/>
</dbReference>
<evidence type="ECO:0000259" key="8">
    <source>
        <dbReference type="Pfam" id="PF07559"/>
    </source>
</evidence>
<dbReference type="GO" id="GO:0009425">
    <property type="term" value="C:bacterial-type flagellum basal body"/>
    <property type="evidence" value="ECO:0007669"/>
    <property type="project" value="UniProtKB-SubCell"/>
</dbReference>
<keyword evidence="4 5" id="KW-0975">Bacterial flagellum</keyword>
<dbReference type="Pfam" id="PF06429">
    <property type="entry name" value="Flg_bbr_C"/>
    <property type="match status" value="1"/>
</dbReference>
<dbReference type="InterPro" id="IPR010930">
    <property type="entry name" value="Flg_bb/hook_C_dom"/>
</dbReference>
<evidence type="ECO:0000256" key="5">
    <source>
        <dbReference type="RuleBase" id="RU362116"/>
    </source>
</evidence>
<sequence length="408" mass="42039">MSFQVALTGLSAASTDLAVTANNIANSNTTGFKESRTTFADVYAVSYQGISATTPGSGVRVAGVQQQFSQGSIDYTNNNLDLAISGDGFFIVSQGGSPEYTRAGSFAVDRDGYVVAPTDGARLQVYPPISGSESFNTGGLADLRLEAGAGAPQASSIIQLGANFKADATPPPVATFDPADPESYNNAVSTTVYDSLGTARTATLYVVKDSATPNTWSSYLYVDGTAVGAAQPVTFNANGSLATPAGGSAAYGAFTPTNGADPLNLTVDFSGTTQYGGSFSTNRLTQDGYASGELSGIDIDSSGVVQARYSNGRSIPLGKIALADFPNPEGLQKQGDTRWTETFASGAPLRGEAGTSSLGLIQSGALEASNVDLTAELVQMIISQRGFQANAQMISTMDEITQTVINIR</sequence>
<comment type="similarity">
    <text evidence="2 5">Belongs to the flagella basal body rod proteins family.</text>
</comment>
<comment type="subcellular location">
    <subcellularLocation>
        <location evidence="1 5">Bacterial flagellum basal body</location>
    </subcellularLocation>
</comment>
<proteinExistence type="inferred from homology"/>
<gene>
    <name evidence="10" type="ORF">E4680_04290</name>
</gene>
<keyword evidence="10" id="KW-0969">Cilium</keyword>
<evidence type="ECO:0000313" key="11">
    <source>
        <dbReference type="Proteomes" id="UP000297890"/>
    </source>
</evidence>
<protein>
    <recommendedName>
        <fullName evidence="3 5">Flagellar hook protein FlgE</fullName>
    </recommendedName>
</protein>